<dbReference type="UniPathway" id="UPA00275">
    <property type="reaction ID" value="UER00401"/>
</dbReference>
<feature type="binding site" evidence="15">
    <location>
        <position position="157"/>
    </location>
    <ligand>
        <name>NADP(+)</name>
        <dbReference type="ChEBI" id="CHEBI:58349"/>
    </ligand>
</feature>
<dbReference type="AlphaFoldDB" id="A0A7R6PTK1"/>
<dbReference type="KEGG" id="thyd:TTHT_0833"/>
<dbReference type="Gene3D" id="3.40.140.10">
    <property type="entry name" value="Cytidine Deaminase, domain 2"/>
    <property type="match status" value="1"/>
</dbReference>
<comment type="cofactor">
    <cofactor evidence="13 16">
        <name>Zn(2+)</name>
        <dbReference type="ChEBI" id="CHEBI:29105"/>
    </cofactor>
    <text evidence="13 16">Binds 1 zinc ion.</text>
</comment>
<keyword evidence="12" id="KW-0511">Multifunctional enzyme</keyword>
<feature type="binding site" evidence="16">
    <location>
        <position position="87"/>
    </location>
    <ligand>
        <name>Zn(2+)</name>
        <dbReference type="ChEBI" id="CHEBI:29105"/>
        <note>catalytic</note>
    </ligand>
</feature>
<evidence type="ECO:0000256" key="16">
    <source>
        <dbReference type="PIRSR" id="PIRSR006769-3"/>
    </source>
</evidence>
<keyword evidence="19" id="KW-1185">Reference proteome</keyword>
<dbReference type="InterPro" id="IPR050765">
    <property type="entry name" value="Riboflavin_Biosynth_HTPR"/>
</dbReference>
<feature type="binding site" evidence="15">
    <location>
        <position position="203"/>
    </location>
    <ligand>
        <name>substrate</name>
    </ligand>
</feature>
<comment type="similarity">
    <text evidence="5 13">In the C-terminal section; belongs to the HTP reductase family.</text>
</comment>
<evidence type="ECO:0000256" key="4">
    <source>
        <dbReference type="ARBA" id="ARBA00005259"/>
    </source>
</evidence>
<dbReference type="PANTHER" id="PTHR38011:SF7">
    <property type="entry name" value="2,5-DIAMINO-6-RIBOSYLAMINO-4(3H)-PYRIMIDINONE 5'-PHOSPHATE REDUCTASE"/>
    <property type="match status" value="1"/>
</dbReference>
<proteinExistence type="inferred from homology"/>
<dbReference type="NCBIfam" id="TIGR00227">
    <property type="entry name" value="ribD_Cterm"/>
    <property type="match status" value="1"/>
</dbReference>
<dbReference type="GO" id="GO:0050661">
    <property type="term" value="F:NADP binding"/>
    <property type="evidence" value="ECO:0007669"/>
    <property type="project" value="InterPro"/>
</dbReference>
<dbReference type="InterPro" id="IPR002125">
    <property type="entry name" value="CMP_dCMP_dom"/>
</dbReference>
<feature type="binding site" evidence="15">
    <location>
        <position position="171"/>
    </location>
    <ligand>
        <name>substrate</name>
    </ligand>
</feature>
<dbReference type="SUPFAM" id="SSF53597">
    <property type="entry name" value="Dihydrofolate reductase-like"/>
    <property type="match status" value="1"/>
</dbReference>
<organism evidence="18 19">
    <name type="scientific">Thermotomaculum hydrothermale</name>
    <dbReference type="NCBI Taxonomy" id="981385"/>
    <lineage>
        <taxon>Bacteria</taxon>
        <taxon>Pseudomonadati</taxon>
        <taxon>Acidobacteriota</taxon>
        <taxon>Holophagae</taxon>
        <taxon>Thermotomaculales</taxon>
        <taxon>Thermotomaculaceae</taxon>
        <taxon>Thermotomaculum</taxon>
    </lineage>
</organism>
<evidence type="ECO:0000256" key="6">
    <source>
        <dbReference type="ARBA" id="ARBA00022619"/>
    </source>
</evidence>
<dbReference type="GO" id="GO:0009231">
    <property type="term" value="P:riboflavin biosynthetic process"/>
    <property type="evidence" value="ECO:0007669"/>
    <property type="project" value="UniProtKB-UniPathway"/>
</dbReference>
<dbReference type="NCBIfam" id="TIGR00326">
    <property type="entry name" value="eubact_ribD"/>
    <property type="match status" value="1"/>
</dbReference>
<feature type="active site" description="Proton donor" evidence="14">
    <location>
        <position position="52"/>
    </location>
</feature>
<dbReference type="GO" id="GO:0008703">
    <property type="term" value="F:5-amino-6-(5-phosphoribosylamino)uracil reductase activity"/>
    <property type="evidence" value="ECO:0007669"/>
    <property type="project" value="UniProtKB-EC"/>
</dbReference>
<comment type="pathway">
    <text evidence="3 13">Cofactor biosynthesis; riboflavin biosynthesis; 5-amino-6-(D-ribitylamino)uracil from GTP: step 3/4.</text>
</comment>
<dbReference type="PANTHER" id="PTHR38011">
    <property type="entry name" value="DIHYDROFOLATE REDUCTASE FAMILY PROTEIN (AFU_ORTHOLOGUE AFUA_8G06820)"/>
    <property type="match status" value="1"/>
</dbReference>
<evidence type="ECO:0000256" key="7">
    <source>
        <dbReference type="ARBA" id="ARBA00022723"/>
    </source>
</evidence>
<reference evidence="18 19" key="1">
    <citation type="journal article" date="2012" name="Extremophiles">
        <title>Thermotomaculum hydrothermale gen. nov., sp. nov., a novel heterotrophic thermophile within the phylum Acidobacteria from a deep-sea hydrothermal vent chimney in the Southern Okinawa Trough.</title>
        <authorList>
            <person name="Izumi H."/>
            <person name="Nunoura T."/>
            <person name="Miyazaki M."/>
            <person name="Mino S."/>
            <person name="Toki T."/>
            <person name="Takai K."/>
            <person name="Sako Y."/>
            <person name="Sawabe T."/>
            <person name="Nakagawa S."/>
        </authorList>
    </citation>
    <scope>NUCLEOTIDE SEQUENCE [LARGE SCALE GENOMIC DNA]</scope>
    <source>
        <strain evidence="18 19">AC55</strain>
    </source>
</reference>
<keyword evidence="11 13" id="KW-0560">Oxidoreductase</keyword>
<dbReference type="InterPro" id="IPR002734">
    <property type="entry name" value="RibDG_C"/>
</dbReference>
<dbReference type="InterPro" id="IPR016193">
    <property type="entry name" value="Cytidine_deaminase-like"/>
</dbReference>
<dbReference type="Gene3D" id="3.40.430.10">
    <property type="entry name" value="Dihydrofolate Reductase, subunit A"/>
    <property type="match status" value="1"/>
</dbReference>
<feature type="binding site" evidence="16">
    <location>
        <position position="50"/>
    </location>
    <ligand>
        <name>Zn(2+)</name>
        <dbReference type="ChEBI" id="CHEBI:29105"/>
        <note>catalytic</note>
    </ligand>
</feature>
<keyword evidence="8 13" id="KW-0378">Hydrolase</keyword>
<dbReference type="CDD" id="cd01284">
    <property type="entry name" value="Riboflavin_deaminase-reductase"/>
    <property type="match status" value="1"/>
</dbReference>
<dbReference type="Proteomes" id="UP000595564">
    <property type="component" value="Chromosome"/>
</dbReference>
<dbReference type="FunFam" id="3.40.140.10:FF:000025">
    <property type="entry name" value="Riboflavin biosynthesis protein RibD"/>
    <property type="match status" value="1"/>
</dbReference>
<evidence type="ECO:0000256" key="13">
    <source>
        <dbReference type="PIRNR" id="PIRNR006769"/>
    </source>
</evidence>
<evidence type="ECO:0000313" key="19">
    <source>
        <dbReference type="Proteomes" id="UP000595564"/>
    </source>
</evidence>
<feature type="binding site" evidence="15">
    <location>
        <position position="199"/>
    </location>
    <ligand>
        <name>NADP(+)</name>
        <dbReference type="ChEBI" id="CHEBI:58349"/>
    </ligand>
</feature>
<dbReference type="PROSITE" id="PS00903">
    <property type="entry name" value="CYT_DCMP_DEAMINASES_1"/>
    <property type="match status" value="1"/>
</dbReference>
<evidence type="ECO:0000256" key="2">
    <source>
        <dbReference type="ARBA" id="ARBA00004882"/>
    </source>
</evidence>
<dbReference type="SUPFAM" id="SSF53927">
    <property type="entry name" value="Cytidine deaminase-like"/>
    <property type="match status" value="1"/>
</dbReference>
<dbReference type="EC" id="1.1.1.193" evidence="13"/>
<dbReference type="Pfam" id="PF00383">
    <property type="entry name" value="dCMP_cyt_deam_1"/>
    <property type="match status" value="1"/>
</dbReference>
<keyword evidence="7 13" id="KW-0479">Metal-binding</keyword>
<comment type="similarity">
    <text evidence="4 13">In the N-terminal section; belongs to the cytidine and deoxycytidylate deaminase family.</text>
</comment>
<comment type="function">
    <text evidence="1 13">Converts 2,5-diamino-6-(ribosylamino)-4(3h)-pyrimidinone 5'-phosphate into 5-amino-6-(ribosylamino)-2,4(1h,3h)-pyrimidinedione 5'-phosphate.</text>
</comment>
<dbReference type="RefSeq" id="WP_201328742.1">
    <property type="nucleotide sequence ID" value="NZ_AP017470.1"/>
</dbReference>
<feature type="binding site" evidence="15">
    <location>
        <position position="207"/>
    </location>
    <ligand>
        <name>substrate</name>
    </ligand>
</feature>
<comment type="pathway">
    <text evidence="2 13">Cofactor biosynthesis; riboflavin biosynthesis; 5-amino-6-(D-ribitylamino)uracil from GTP: step 2/4.</text>
</comment>
<name>A0A7R6PTK1_9BACT</name>
<feature type="binding site" evidence="15">
    <location>
        <position position="289"/>
    </location>
    <ligand>
        <name>substrate</name>
    </ligand>
</feature>
<evidence type="ECO:0000256" key="5">
    <source>
        <dbReference type="ARBA" id="ARBA00007417"/>
    </source>
</evidence>
<protein>
    <recommendedName>
        <fullName evidence="13">Riboflavin biosynthesis protein RibD</fullName>
    </recommendedName>
    <domain>
        <recommendedName>
            <fullName evidence="13">Diaminohydroxyphosphoribosylaminopyrimidine deaminase</fullName>
            <shortName evidence="13">DRAP deaminase</shortName>
            <ecNumber evidence="13">3.5.4.26</ecNumber>
        </recommendedName>
        <alternativeName>
            <fullName evidence="13">Riboflavin-specific deaminase</fullName>
        </alternativeName>
    </domain>
    <domain>
        <recommendedName>
            <fullName evidence="13">5-amino-6-(5-phosphoribosylamino)uracil reductase</fullName>
            <ecNumber evidence="13">1.1.1.193</ecNumber>
        </recommendedName>
        <alternativeName>
            <fullName evidence="13">HTP reductase</fullName>
        </alternativeName>
    </domain>
</protein>
<gene>
    <name evidence="18" type="primary">ribD</name>
    <name evidence="18" type="ORF">TTHT_0833</name>
</gene>
<dbReference type="InterPro" id="IPR011549">
    <property type="entry name" value="RibD_C"/>
</dbReference>
<comment type="catalytic activity">
    <reaction evidence="13">
        <text>2,5-diamino-6-hydroxy-4-(5-phosphoribosylamino)-pyrimidine + H2O + H(+) = 5-amino-6-(5-phospho-D-ribosylamino)uracil + NH4(+)</text>
        <dbReference type="Rhea" id="RHEA:21868"/>
        <dbReference type="ChEBI" id="CHEBI:15377"/>
        <dbReference type="ChEBI" id="CHEBI:15378"/>
        <dbReference type="ChEBI" id="CHEBI:28938"/>
        <dbReference type="ChEBI" id="CHEBI:58453"/>
        <dbReference type="ChEBI" id="CHEBI:58614"/>
        <dbReference type="EC" id="3.5.4.26"/>
    </reaction>
</comment>
<dbReference type="InterPro" id="IPR016192">
    <property type="entry name" value="APOBEC/CMP_deaminase_Zn-bd"/>
</dbReference>
<dbReference type="GO" id="GO:0008270">
    <property type="term" value="F:zinc ion binding"/>
    <property type="evidence" value="ECO:0007669"/>
    <property type="project" value="InterPro"/>
</dbReference>
<dbReference type="InterPro" id="IPR024072">
    <property type="entry name" value="DHFR-like_dom_sf"/>
</dbReference>
<keyword evidence="10 13" id="KW-0521">NADP</keyword>
<feature type="binding site" evidence="15">
    <location>
        <position position="210"/>
    </location>
    <ligand>
        <name>substrate</name>
    </ligand>
</feature>
<evidence type="ECO:0000256" key="11">
    <source>
        <dbReference type="ARBA" id="ARBA00023002"/>
    </source>
</evidence>
<evidence type="ECO:0000256" key="1">
    <source>
        <dbReference type="ARBA" id="ARBA00002151"/>
    </source>
</evidence>
<evidence type="ECO:0000259" key="17">
    <source>
        <dbReference type="PROSITE" id="PS51747"/>
    </source>
</evidence>
<keyword evidence="9 13" id="KW-0862">Zinc</keyword>
<feature type="domain" description="CMP/dCMP-type deaminase" evidence="17">
    <location>
        <begin position="1"/>
        <end position="126"/>
    </location>
</feature>
<dbReference type="GO" id="GO:0008835">
    <property type="term" value="F:diaminohydroxyphosphoribosylaminopyrimidine deaminase activity"/>
    <property type="evidence" value="ECO:0007669"/>
    <property type="project" value="UniProtKB-EC"/>
</dbReference>
<keyword evidence="6 13" id="KW-0686">Riboflavin biosynthesis</keyword>
<evidence type="ECO:0000256" key="9">
    <source>
        <dbReference type="ARBA" id="ARBA00022833"/>
    </source>
</evidence>
<dbReference type="PROSITE" id="PS51747">
    <property type="entry name" value="CYT_DCMP_DEAMINASES_2"/>
    <property type="match status" value="1"/>
</dbReference>
<feature type="binding site" evidence="15">
    <location>
        <position position="173"/>
    </location>
    <ligand>
        <name>NADP(+)</name>
        <dbReference type="ChEBI" id="CHEBI:58349"/>
    </ligand>
</feature>
<evidence type="ECO:0000256" key="10">
    <source>
        <dbReference type="ARBA" id="ARBA00022857"/>
    </source>
</evidence>
<evidence type="ECO:0000256" key="15">
    <source>
        <dbReference type="PIRSR" id="PIRSR006769-2"/>
    </source>
</evidence>
<dbReference type="Pfam" id="PF01872">
    <property type="entry name" value="RibD_C"/>
    <property type="match status" value="1"/>
</dbReference>
<evidence type="ECO:0000256" key="3">
    <source>
        <dbReference type="ARBA" id="ARBA00004910"/>
    </source>
</evidence>
<evidence type="ECO:0000256" key="12">
    <source>
        <dbReference type="ARBA" id="ARBA00023268"/>
    </source>
</evidence>
<dbReference type="EMBL" id="AP017470">
    <property type="protein sequence ID" value="BBB32397.1"/>
    <property type="molecule type" value="Genomic_DNA"/>
</dbReference>
<dbReference type="PIRSF" id="PIRSF006769">
    <property type="entry name" value="RibD"/>
    <property type="match status" value="1"/>
</dbReference>
<sequence>MFKIEYMQRALYLAERGKGFVSPNPLVGCVIVKDGKVIGEGWHKRFGEAHAEVNAVLDAESKGFSVENSDVYVTLEPCSHFGKTPPCANMLAEKKVKRVFIATLDPNPLVAGRGVEILKSAGIEVFHGFLENEAKNLNKFFFYHIKNKLPYVILKLATTLDGFIGDIDGNSKWITNEKSRKKVHELRSEVDAVLVGSGTVQADNPSLTVRLVEGRNPKKVVLDFSGRLNGDYNVFDENCFLVVLKDRLTEEKREFYLKKRVKIVEVENKDIKLVLEALYKNNIASILVEGGSRVAGMFVESGFINELMLFVAPKILGEGKRAFSISKVFKMDNPLELNGEDGFFSFKFRS</sequence>
<evidence type="ECO:0000313" key="18">
    <source>
        <dbReference type="EMBL" id="BBB32397.1"/>
    </source>
</evidence>
<dbReference type="InterPro" id="IPR004794">
    <property type="entry name" value="Eubact_RibD"/>
</dbReference>
<comment type="catalytic activity">
    <reaction evidence="13">
        <text>5-amino-6-(5-phospho-D-ribitylamino)uracil + NADP(+) = 5-amino-6-(5-phospho-D-ribosylamino)uracil + NADPH + H(+)</text>
        <dbReference type="Rhea" id="RHEA:17845"/>
        <dbReference type="ChEBI" id="CHEBI:15378"/>
        <dbReference type="ChEBI" id="CHEBI:57783"/>
        <dbReference type="ChEBI" id="CHEBI:58349"/>
        <dbReference type="ChEBI" id="CHEBI:58421"/>
        <dbReference type="ChEBI" id="CHEBI:58453"/>
        <dbReference type="EC" id="1.1.1.193"/>
    </reaction>
</comment>
<dbReference type="EC" id="3.5.4.26" evidence="13"/>
<accession>A0A7R6PTK1</accession>
<feature type="binding site" evidence="16">
    <location>
        <position position="78"/>
    </location>
    <ligand>
        <name>Zn(2+)</name>
        <dbReference type="ChEBI" id="CHEBI:29105"/>
        <note>catalytic</note>
    </ligand>
</feature>
<evidence type="ECO:0000256" key="8">
    <source>
        <dbReference type="ARBA" id="ARBA00022801"/>
    </source>
</evidence>
<evidence type="ECO:0000256" key="14">
    <source>
        <dbReference type="PIRSR" id="PIRSR006769-1"/>
    </source>
</evidence>
<feature type="binding site" evidence="15">
    <location>
        <position position="187"/>
    </location>
    <ligand>
        <name>substrate</name>
    </ligand>
</feature>